<name>A0A6B0YVN3_9CHLR</name>
<dbReference type="PRINTS" id="PR00019">
    <property type="entry name" value="LEURICHRPT"/>
</dbReference>
<evidence type="ECO:0000259" key="4">
    <source>
        <dbReference type="PROSITE" id="PS50853"/>
    </source>
</evidence>
<dbReference type="SUPFAM" id="SSF52058">
    <property type="entry name" value="L domain-like"/>
    <property type="match status" value="2"/>
</dbReference>
<dbReference type="Pfam" id="PF00560">
    <property type="entry name" value="LRR_1"/>
    <property type="match status" value="3"/>
</dbReference>
<dbReference type="SUPFAM" id="SSF49265">
    <property type="entry name" value="Fibronectin type III"/>
    <property type="match status" value="3"/>
</dbReference>
<evidence type="ECO:0000256" key="3">
    <source>
        <dbReference type="ARBA" id="ARBA00023136"/>
    </source>
</evidence>
<dbReference type="Gene3D" id="2.60.40.10">
    <property type="entry name" value="Immunoglobulins"/>
    <property type="match status" value="3"/>
</dbReference>
<reference evidence="5" key="1">
    <citation type="submission" date="2019-09" db="EMBL/GenBank/DDBJ databases">
        <title>Characterisation of the sponge microbiome using genome-centric metagenomics.</title>
        <authorList>
            <person name="Engelberts J.P."/>
            <person name="Robbins S.J."/>
            <person name="De Goeij J.M."/>
            <person name="Aranda M."/>
            <person name="Bell S.C."/>
            <person name="Webster N.S."/>
        </authorList>
    </citation>
    <scope>NUCLEOTIDE SEQUENCE</scope>
    <source>
        <strain evidence="5">SB0664_bin_27</strain>
    </source>
</reference>
<keyword evidence="3" id="KW-0472">Membrane</keyword>
<sequence>MRSLSILTQIAVIAVVLSLALIAFVEAYAQSETPNELDAPLLAAALSGSNSVELNWGTVDGAARYELWVWWDDETGWQQLDDGDLTDTEFSHSELAAGRTFFYLVRAVSESGEPGPWSDRVSATIDGPGSTLAAPILSAEAVKGGVELSWSQVSGASSYELWAWTRWAGWQRLDDGNLTATSYSHSGLTEGLTYYYGIRSLDESGMTSEWAVQVSAKVPGFLVVPEVLEERAALVGLYEATDGANWRRRDHWLSDASIANWYGVFTDQDGHVTGVYLENNGLTGTIPDLGPLTSLVSLNLGINRLSGPIPELGHHPGLTTLALHNNQLTGGVPELNSLVHLSALYLNNNQLTGSIPDLGGLKELTALELSENHLTGRIPSLSALTELRTLDLGTNQLTGSVPELCSLAKLTYVYLGSNQLTGTIPELCDLPKLKVLFLSNNGLTGRIPDLSALASLEVLYLGGNSLTGPIPALDAHTNLWRVSLGSNLLTGPVPKLDGLTNLTQLFLENNQLTGSIPDLKNLPKLTDLDLSGNRLEGSIPGLAALTGLANLRLSSNFLTGPAPALGGLSFLRELDFSDNRLEGGVPDLTGLFRLEILDLSENRLSGPVPDLSDLSRLVGVSLGGNRLTGSIPDPGALGKLRWFSLEANRLTGQIPDLSLLSNLRVLNLSDNGLTGPVVDLDALGNLTSLSLSHNMLMGALPDFASLANLVFLELTANRLCRSSDLGGLGSSVFVNVHLEMLAPATCAEADLALAPAVPSDLQATFGDGRMKLEWDATSEGDSYDLRVWNSIDRRWSLLEQALSDRHFSHSALTDGRNYIYQVRTRNADGIRGAWSDRLFAAPVQQQFGPPPKSLGLNLFFQKYLDVDGVAVVAPSEVADSMMIQAQEIISGVLAGRPDLLETLAANHARIEFFGYWREAGDSSNVWEAEVTQYDPVCDHFLQEFAHLIRHAVEEQPEGEAFRLRLENVYQAAMEKGLWRGGSASAGAESYWAETVKYWFWEELPGSTAADSSELADYDPEAALLIEEVLGVAYVPEACKP</sequence>
<dbReference type="FunFam" id="3.80.10.10:FF:000095">
    <property type="entry name" value="LRR receptor-like serine/threonine-protein kinase GSO1"/>
    <property type="match status" value="1"/>
</dbReference>
<dbReference type="SMART" id="SM00365">
    <property type="entry name" value="LRR_SD22"/>
    <property type="match status" value="7"/>
</dbReference>
<dbReference type="InterPro" id="IPR032675">
    <property type="entry name" value="LRR_dom_sf"/>
</dbReference>
<dbReference type="InterPro" id="IPR003961">
    <property type="entry name" value="FN3_dom"/>
</dbReference>
<dbReference type="PROSITE" id="PS51450">
    <property type="entry name" value="LRR"/>
    <property type="match status" value="7"/>
</dbReference>
<organism evidence="5">
    <name type="scientific">Caldilineaceae bacterium SB0664_bin_27</name>
    <dbReference type="NCBI Taxonomy" id="2605260"/>
    <lineage>
        <taxon>Bacteria</taxon>
        <taxon>Bacillati</taxon>
        <taxon>Chloroflexota</taxon>
        <taxon>Caldilineae</taxon>
        <taxon>Caldilineales</taxon>
        <taxon>Caldilineaceae</taxon>
    </lineage>
</organism>
<evidence type="ECO:0000256" key="1">
    <source>
        <dbReference type="ARBA" id="ARBA00022614"/>
    </source>
</evidence>
<dbReference type="AlphaFoldDB" id="A0A6B0YVN3"/>
<dbReference type="SMART" id="SM00369">
    <property type="entry name" value="LRR_TYP"/>
    <property type="match status" value="9"/>
</dbReference>
<dbReference type="EMBL" id="VXRG01000067">
    <property type="protein sequence ID" value="MXY93438.1"/>
    <property type="molecule type" value="Genomic_DNA"/>
</dbReference>
<protein>
    <recommendedName>
        <fullName evidence="4">Fibronectin type-III domain-containing protein</fullName>
    </recommendedName>
</protein>
<keyword evidence="1" id="KW-0433">Leucine-rich repeat</keyword>
<dbReference type="PROSITE" id="PS50853">
    <property type="entry name" value="FN3"/>
    <property type="match status" value="3"/>
</dbReference>
<dbReference type="Gene3D" id="3.80.10.10">
    <property type="entry name" value="Ribonuclease Inhibitor"/>
    <property type="match status" value="3"/>
</dbReference>
<dbReference type="InterPro" id="IPR001611">
    <property type="entry name" value="Leu-rich_rpt"/>
</dbReference>
<dbReference type="SMART" id="SM00364">
    <property type="entry name" value="LRR_BAC"/>
    <property type="match status" value="11"/>
</dbReference>
<keyword evidence="2" id="KW-0677">Repeat</keyword>
<accession>A0A6B0YVN3</accession>
<feature type="domain" description="Fibronectin type-III" evidence="4">
    <location>
        <begin position="754"/>
        <end position="850"/>
    </location>
</feature>
<comment type="caution">
    <text evidence="5">The sequence shown here is derived from an EMBL/GenBank/DDBJ whole genome shotgun (WGS) entry which is preliminary data.</text>
</comment>
<dbReference type="PANTHER" id="PTHR48010:SF5">
    <property type="entry name" value="PROTEIN TOO MANY MOUTHS"/>
    <property type="match status" value="1"/>
</dbReference>
<dbReference type="PANTHER" id="PTHR48010">
    <property type="entry name" value="OS05G0588300 PROTEIN"/>
    <property type="match status" value="1"/>
</dbReference>
<dbReference type="InterPro" id="IPR013783">
    <property type="entry name" value="Ig-like_fold"/>
</dbReference>
<evidence type="ECO:0000313" key="5">
    <source>
        <dbReference type="EMBL" id="MXY93438.1"/>
    </source>
</evidence>
<feature type="domain" description="Fibronectin type-III" evidence="4">
    <location>
        <begin position="37"/>
        <end position="128"/>
    </location>
</feature>
<feature type="domain" description="Fibronectin type-III" evidence="4">
    <location>
        <begin position="131"/>
        <end position="221"/>
    </location>
</feature>
<proteinExistence type="predicted"/>
<gene>
    <name evidence="5" type="ORF">F4Y42_08325</name>
</gene>
<dbReference type="InterPro" id="IPR050994">
    <property type="entry name" value="At_inactive_RLKs"/>
</dbReference>
<dbReference type="InterPro" id="IPR025875">
    <property type="entry name" value="Leu-rich_rpt_4"/>
</dbReference>
<dbReference type="CDD" id="cd00063">
    <property type="entry name" value="FN3"/>
    <property type="match status" value="3"/>
</dbReference>
<dbReference type="InterPro" id="IPR036116">
    <property type="entry name" value="FN3_sf"/>
</dbReference>
<dbReference type="Pfam" id="PF12799">
    <property type="entry name" value="LRR_4"/>
    <property type="match status" value="2"/>
</dbReference>
<evidence type="ECO:0000256" key="2">
    <source>
        <dbReference type="ARBA" id="ARBA00022737"/>
    </source>
</evidence>
<dbReference type="SMART" id="SM00060">
    <property type="entry name" value="FN3"/>
    <property type="match status" value="3"/>
</dbReference>
<dbReference type="InterPro" id="IPR003591">
    <property type="entry name" value="Leu-rich_rpt_typical-subtyp"/>
</dbReference>